<dbReference type="SUPFAM" id="SSF48179">
    <property type="entry name" value="6-phosphogluconate dehydrogenase C-terminal domain-like"/>
    <property type="match status" value="1"/>
</dbReference>
<dbReference type="Pfam" id="PF01210">
    <property type="entry name" value="NAD_Gly3P_dh_N"/>
    <property type="match status" value="1"/>
</dbReference>
<feature type="binding site" evidence="3">
    <location>
        <position position="240"/>
    </location>
    <ligand>
        <name>sn-glycerol 3-phosphate</name>
        <dbReference type="ChEBI" id="CHEBI:57597"/>
    </ligand>
</feature>
<feature type="domain" description="Glycerol-3-phosphate dehydrogenase NAD-dependent C-terminal" evidence="9">
    <location>
        <begin position="176"/>
        <end position="314"/>
    </location>
</feature>
<evidence type="ECO:0000256" key="5">
    <source>
        <dbReference type="PIRSR" id="PIRSR000114-2"/>
    </source>
</evidence>
<reference evidence="11" key="3">
    <citation type="submission" date="2016-10" db="EMBL/GenBank/DDBJ databases">
        <authorList>
            <person name="de Groot N.N."/>
        </authorList>
    </citation>
    <scope>NUCLEOTIDE SEQUENCE [LARGE SCALE GENOMIC DNA]</scope>
    <source>
        <strain evidence="11">DSM 16632</strain>
    </source>
</reference>
<comment type="function">
    <text evidence="3">Catalyzes the reduction of the glycolytic intermediate dihydroxyacetone phosphate (DHAP) to sn-glycerol 3-phosphate (G3P).</text>
</comment>
<feature type="binding site" evidence="3">
    <location>
        <position position="32"/>
    </location>
    <ligand>
        <name>NADPH</name>
        <dbReference type="ChEBI" id="CHEBI:57783"/>
    </ligand>
</feature>
<protein>
    <recommendedName>
        <fullName evidence="3">Glycerol-3-phosphate dehydrogenase [NAD(P)+]</fullName>
        <ecNumber evidence="3">1.1.1.94</ecNumber>
    </recommendedName>
    <alternativeName>
        <fullName evidence="3">NAD(P)(+)-dependent glycerol-3-phosphate dehydrogenase</fullName>
    </alternativeName>
    <alternativeName>
        <fullName evidence="3">NAD(P)H-dependent dihydroxyacetone-phosphate reductase</fullName>
    </alternativeName>
</protein>
<keyword evidence="3" id="KW-0521">NADP</keyword>
<comment type="catalytic activity">
    <reaction evidence="3">
        <text>sn-glycerol 3-phosphate + NADP(+) = dihydroxyacetone phosphate + NADPH + H(+)</text>
        <dbReference type="Rhea" id="RHEA:11096"/>
        <dbReference type="ChEBI" id="CHEBI:15378"/>
        <dbReference type="ChEBI" id="CHEBI:57597"/>
        <dbReference type="ChEBI" id="CHEBI:57642"/>
        <dbReference type="ChEBI" id="CHEBI:57783"/>
        <dbReference type="ChEBI" id="CHEBI:58349"/>
        <dbReference type="EC" id="1.1.1.94"/>
    </reaction>
</comment>
<dbReference type="RefSeq" id="WP_158499611.1">
    <property type="nucleotide sequence ID" value="NZ_CP014265.1"/>
</dbReference>
<dbReference type="GO" id="GO:0005829">
    <property type="term" value="C:cytosol"/>
    <property type="evidence" value="ECO:0007669"/>
    <property type="project" value="TreeGrafter"/>
</dbReference>
<evidence type="ECO:0000313" key="12">
    <source>
        <dbReference type="Proteomes" id="UP000066376"/>
    </source>
</evidence>
<dbReference type="InterPro" id="IPR036291">
    <property type="entry name" value="NAD(P)-bd_dom_sf"/>
</dbReference>
<dbReference type="Gene3D" id="3.40.50.720">
    <property type="entry name" value="NAD(P)-binding Rossmann-like Domain"/>
    <property type="match status" value="1"/>
</dbReference>
<keyword evidence="3" id="KW-0963">Cytoplasm</keyword>
<evidence type="ECO:0000256" key="1">
    <source>
        <dbReference type="ARBA" id="ARBA00011009"/>
    </source>
</evidence>
<organism evidence="10 12">
    <name type="scientific">Methanobrevibacter olleyae</name>
    <dbReference type="NCBI Taxonomy" id="294671"/>
    <lineage>
        <taxon>Archaea</taxon>
        <taxon>Methanobacteriati</taxon>
        <taxon>Methanobacteriota</taxon>
        <taxon>Methanomada group</taxon>
        <taxon>Methanobacteria</taxon>
        <taxon>Methanobacteriales</taxon>
        <taxon>Methanobacteriaceae</taxon>
        <taxon>Methanobrevibacter</taxon>
    </lineage>
</organism>
<keyword evidence="2 3" id="KW-0560">Oxidoreductase</keyword>
<dbReference type="GeneID" id="28489954"/>
<feature type="binding site" evidence="3">
    <location>
        <position position="105"/>
    </location>
    <ligand>
        <name>sn-glycerol 3-phosphate</name>
        <dbReference type="ChEBI" id="CHEBI:57597"/>
    </ligand>
</feature>
<feature type="active site" description="Proton acceptor" evidence="3 4">
    <location>
        <position position="187"/>
    </location>
</feature>
<dbReference type="InterPro" id="IPR011128">
    <property type="entry name" value="G3P_DH_NAD-dep_N"/>
</dbReference>
<comment type="catalytic activity">
    <reaction evidence="3">
        <text>sn-glycerol 3-phosphate + NAD(+) = dihydroxyacetone phosphate + NADH + H(+)</text>
        <dbReference type="Rhea" id="RHEA:11092"/>
        <dbReference type="ChEBI" id="CHEBI:15378"/>
        <dbReference type="ChEBI" id="CHEBI:57540"/>
        <dbReference type="ChEBI" id="CHEBI:57597"/>
        <dbReference type="ChEBI" id="CHEBI:57642"/>
        <dbReference type="ChEBI" id="CHEBI:57945"/>
        <dbReference type="EC" id="1.1.1.94"/>
    </reaction>
</comment>
<dbReference type="HAMAP" id="MF_00394">
    <property type="entry name" value="NAD_Glyc3P_dehydrog"/>
    <property type="match status" value="1"/>
</dbReference>
<evidence type="ECO:0000256" key="7">
    <source>
        <dbReference type="RuleBase" id="RU000437"/>
    </source>
</evidence>
<evidence type="ECO:0000256" key="6">
    <source>
        <dbReference type="PIRSR" id="PIRSR000114-3"/>
    </source>
</evidence>
<dbReference type="AlphaFoldDB" id="A0A126R2C7"/>
<dbReference type="GO" id="GO:0046167">
    <property type="term" value="P:glycerol-3-phosphate biosynthetic process"/>
    <property type="evidence" value="ECO:0007669"/>
    <property type="project" value="UniProtKB-UniRule"/>
</dbReference>
<dbReference type="Pfam" id="PF07479">
    <property type="entry name" value="NAD_Gly3P_dh_C"/>
    <property type="match status" value="1"/>
</dbReference>
<dbReference type="EMBL" id="CP014265">
    <property type="protein sequence ID" value="AMK16196.1"/>
    <property type="molecule type" value="Genomic_DNA"/>
</dbReference>
<dbReference type="UniPathway" id="UPA00940"/>
<feature type="binding site" evidence="3">
    <location>
        <position position="275"/>
    </location>
    <ligand>
        <name>NADPH</name>
        <dbReference type="ChEBI" id="CHEBI:57783"/>
    </ligand>
</feature>
<dbReference type="PRINTS" id="PR00077">
    <property type="entry name" value="GPDHDRGNASE"/>
</dbReference>
<dbReference type="GO" id="GO:0047952">
    <property type="term" value="F:glycerol-3-phosphate dehydrogenase [NAD(P)+] activity"/>
    <property type="evidence" value="ECO:0007669"/>
    <property type="project" value="UniProtKB-UniRule"/>
</dbReference>
<dbReference type="Gene3D" id="1.10.1040.10">
    <property type="entry name" value="N-(1-d-carboxylethyl)-l-norvaline Dehydrogenase, domain 2"/>
    <property type="match status" value="1"/>
</dbReference>
<sequence>MEKVGVIGGGSLGTAIAQIASQNVDEVYLHLRRKELADIINQTGFNNEYYPNTKLNNNIKAITDFNKLKDCEIIFLSVPSSAFRETLSNLQKFINESVILVSTAKGIEYPSLKTMGNLIEEYFDDDYVSLSGPNFASEMVLNLETVSNIASKNKNNSKKVKEVLTTQQFKLKIIDDVVGLEICGVIKNINAMANGICKGMDINENARYAILTKGFEETQKIVEAIGGNPSTVKEYCGFGDLVLTSTSNESRNHTLGMLYGQRIIVDEDASGIVVEGKKSIKAIKDICKKYNTESIIVDFVYDVVIKHVQPKIAFKRLWEKIEN</sequence>
<reference evidence="10 12" key="1">
    <citation type="journal article" date="2016" name="Genome Announc.">
        <title>Draft Genome Sequence of the Rumen Methanogen Methanobrevibacter olleyae YLM1.</title>
        <authorList>
            <person name="Kelly W.J."/>
            <person name="Li D."/>
            <person name="Lambie S.C."/>
            <person name="Cox F."/>
            <person name="Attwood G.T."/>
            <person name="Altermann E."/>
            <person name="Leahy S.C."/>
        </authorList>
    </citation>
    <scope>NUCLEOTIDE SEQUENCE [LARGE SCALE GENOMIC DNA]</scope>
    <source>
        <strain evidence="10 12">YLM1</strain>
    </source>
</reference>
<evidence type="ECO:0000256" key="2">
    <source>
        <dbReference type="ARBA" id="ARBA00023002"/>
    </source>
</evidence>
<evidence type="ECO:0000259" key="9">
    <source>
        <dbReference type="Pfam" id="PF07479"/>
    </source>
</evidence>
<dbReference type="EC" id="1.1.1.94" evidence="3"/>
<dbReference type="OrthoDB" id="107040at2157"/>
<evidence type="ECO:0000313" key="13">
    <source>
        <dbReference type="Proteomes" id="UP000183442"/>
    </source>
</evidence>
<dbReference type="NCBIfam" id="NF000942">
    <property type="entry name" value="PRK00094.1-4"/>
    <property type="match status" value="1"/>
</dbReference>
<accession>A0A126R2C7</accession>
<dbReference type="PIRSF" id="PIRSF000114">
    <property type="entry name" value="Glycerol-3-P_dh"/>
    <property type="match status" value="1"/>
</dbReference>
<feature type="binding site" evidence="5">
    <location>
        <position position="105"/>
    </location>
    <ligand>
        <name>substrate</name>
    </ligand>
</feature>
<feature type="binding site" evidence="3">
    <location>
        <position position="105"/>
    </location>
    <ligand>
        <name>NADPH</name>
        <dbReference type="ChEBI" id="CHEBI:57783"/>
    </ligand>
</feature>
<reference evidence="12" key="2">
    <citation type="submission" date="2016-02" db="EMBL/GenBank/DDBJ databases">
        <title>The draft genome sequence of the rumen methanogen Methanobrevibacter olleyae YLM1.</title>
        <authorList>
            <consortium name="New Zealand Agricultural Greenhouse Gas Research Centre/Pastoral Greenhouse Gas Research Consortium"/>
            <person name="Kelly W.J."/>
            <person name="Li D."/>
            <person name="Lambie S.C."/>
            <person name="Attwood G.T."/>
            <person name="Altermann E."/>
            <person name="Leahy S.C."/>
        </authorList>
    </citation>
    <scope>NUCLEOTIDE SEQUENCE [LARGE SCALE GENOMIC DNA]</scope>
    <source>
        <strain evidence="12">YLM1</strain>
    </source>
</reference>
<evidence type="ECO:0000256" key="3">
    <source>
        <dbReference type="HAMAP-Rule" id="MF_00394"/>
    </source>
</evidence>
<dbReference type="InterPro" id="IPR006168">
    <property type="entry name" value="G3P_DH_NAD-dep"/>
</dbReference>
<dbReference type="SUPFAM" id="SSF51735">
    <property type="entry name" value="NAD(P)-binding Rossmann-fold domains"/>
    <property type="match status" value="1"/>
</dbReference>
<dbReference type="NCBIfam" id="NF000940">
    <property type="entry name" value="PRK00094.1-2"/>
    <property type="match status" value="1"/>
</dbReference>
<keyword evidence="3 6" id="KW-0520">NAD</keyword>
<dbReference type="PANTHER" id="PTHR11728:SF1">
    <property type="entry name" value="GLYCEROL-3-PHOSPHATE DEHYDROGENASE [NAD(+)] 2, CHLOROPLASTIC"/>
    <property type="match status" value="1"/>
</dbReference>
<evidence type="ECO:0000313" key="10">
    <source>
        <dbReference type="EMBL" id="AMK16196.1"/>
    </source>
</evidence>
<dbReference type="Proteomes" id="UP000066376">
    <property type="component" value="Chromosome"/>
</dbReference>
<dbReference type="Proteomes" id="UP000183442">
    <property type="component" value="Unassembled WGS sequence"/>
</dbReference>
<dbReference type="PATRIC" id="fig|294671.3.peg.1707"/>
<dbReference type="GO" id="GO:0046168">
    <property type="term" value="P:glycerol-3-phosphate catabolic process"/>
    <property type="evidence" value="ECO:0007669"/>
    <property type="project" value="InterPro"/>
</dbReference>
<feature type="binding site" evidence="6">
    <location>
        <position position="136"/>
    </location>
    <ligand>
        <name>NAD(+)</name>
        <dbReference type="ChEBI" id="CHEBI:57540"/>
    </ligand>
</feature>
<feature type="binding site" evidence="6">
    <location>
        <position position="251"/>
    </location>
    <ligand>
        <name>NAD(+)</name>
        <dbReference type="ChEBI" id="CHEBI:57540"/>
    </ligand>
</feature>
<feature type="binding site" evidence="6">
    <location>
        <begin position="8"/>
        <end position="13"/>
    </location>
    <ligand>
        <name>NAD(+)</name>
        <dbReference type="ChEBI" id="CHEBI:57540"/>
    </ligand>
</feature>
<dbReference type="GO" id="GO:0051287">
    <property type="term" value="F:NAD binding"/>
    <property type="evidence" value="ECO:0007669"/>
    <property type="project" value="InterPro"/>
</dbReference>
<dbReference type="EMBL" id="FOTL01000017">
    <property type="protein sequence ID" value="SFL53068.1"/>
    <property type="molecule type" value="Genomic_DNA"/>
</dbReference>
<keyword evidence="3" id="KW-0547">Nucleotide-binding</keyword>
<dbReference type="KEGG" id="mol:YLM1_1641"/>
<name>A0A126R2C7_METOL</name>
<feature type="binding site" evidence="3">
    <location>
        <position position="251"/>
    </location>
    <ligand>
        <name>sn-glycerol 3-phosphate</name>
        <dbReference type="ChEBI" id="CHEBI:57597"/>
    </ligand>
</feature>
<dbReference type="PANTHER" id="PTHR11728">
    <property type="entry name" value="GLYCEROL-3-PHOSPHATE DEHYDROGENASE"/>
    <property type="match status" value="1"/>
</dbReference>
<feature type="binding site" evidence="3">
    <location>
        <position position="187"/>
    </location>
    <ligand>
        <name>sn-glycerol 3-phosphate</name>
        <dbReference type="ChEBI" id="CHEBI:57597"/>
    </ligand>
</feature>
<evidence type="ECO:0000256" key="4">
    <source>
        <dbReference type="PIRSR" id="PIRSR000114-1"/>
    </source>
</evidence>
<feature type="domain" description="Glycerol-3-phosphate dehydrogenase NAD-dependent N-terminal" evidence="8">
    <location>
        <begin position="3"/>
        <end position="155"/>
    </location>
</feature>
<feature type="binding site" evidence="3">
    <location>
        <position position="252"/>
    </location>
    <ligand>
        <name>sn-glycerol 3-phosphate</name>
        <dbReference type="ChEBI" id="CHEBI:57597"/>
    </ligand>
</feature>
<gene>
    <name evidence="3" type="primary">gpsA</name>
    <name evidence="11" type="ORF">SAMN02910297_01146</name>
    <name evidence="10" type="ORF">YLM1_1641</name>
</gene>
<keyword evidence="12" id="KW-1185">Reference proteome</keyword>
<evidence type="ECO:0000313" key="11">
    <source>
        <dbReference type="EMBL" id="SFL53068.1"/>
    </source>
</evidence>
<dbReference type="STRING" id="294671.YLM1_1641"/>
<feature type="binding site" evidence="3">
    <location>
        <position position="132"/>
    </location>
    <ligand>
        <name>sn-glycerol 3-phosphate</name>
        <dbReference type="ChEBI" id="CHEBI:57597"/>
    </ligand>
</feature>
<dbReference type="GO" id="GO:0005975">
    <property type="term" value="P:carbohydrate metabolic process"/>
    <property type="evidence" value="ECO:0007669"/>
    <property type="project" value="InterPro"/>
</dbReference>
<feature type="binding site" evidence="3">
    <location>
        <position position="251"/>
    </location>
    <ligand>
        <name>NADPH</name>
        <dbReference type="ChEBI" id="CHEBI:57783"/>
    </ligand>
</feature>
<feature type="binding site" evidence="3">
    <location>
        <position position="33"/>
    </location>
    <ligand>
        <name>NADPH</name>
        <dbReference type="ChEBI" id="CHEBI:57783"/>
    </ligand>
</feature>
<dbReference type="InterPro" id="IPR008927">
    <property type="entry name" value="6-PGluconate_DH-like_C_sf"/>
</dbReference>
<proteinExistence type="inferred from homology"/>
<feature type="binding site" evidence="3">
    <location>
        <position position="136"/>
    </location>
    <ligand>
        <name>NADPH</name>
        <dbReference type="ChEBI" id="CHEBI:57783"/>
    </ligand>
</feature>
<reference evidence="13" key="4">
    <citation type="submission" date="2016-10" db="EMBL/GenBank/DDBJ databases">
        <authorList>
            <person name="Varghese N."/>
        </authorList>
    </citation>
    <scope>NUCLEOTIDE SEQUENCE [LARGE SCALE GENOMIC DNA]</scope>
    <source>
        <strain evidence="13">DSM 16632</strain>
    </source>
</reference>
<dbReference type="InterPro" id="IPR006109">
    <property type="entry name" value="G3P_DH_NAD-dep_C"/>
</dbReference>
<evidence type="ECO:0000259" key="8">
    <source>
        <dbReference type="Pfam" id="PF01210"/>
    </source>
</evidence>
<dbReference type="GO" id="GO:0006650">
    <property type="term" value="P:glycerophospholipid metabolic process"/>
    <property type="evidence" value="ECO:0007669"/>
    <property type="project" value="UniProtKB-UniRule"/>
</dbReference>
<feature type="binding site" evidence="3">
    <location>
        <position position="11"/>
    </location>
    <ligand>
        <name>NADPH</name>
        <dbReference type="ChEBI" id="CHEBI:57783"/>
    </ligand>
</feature>
<feature type="binding site" evidence="3">
    <location>
        <position position="250"/>
    </location>
    <ligand>
        <name>sn-glycerol 3-phosphate</name>
        <dbReference type="ChEBI" id="CHEBI:57597"/>
    </ligand>
</feature>
<comment type="similarity">
    <text evidence="1 3 7">Belongs to the NAD-dependent glycerol-3-phosphate dehydrogenase family.</text>
</comment>
<dbReference type="InterPro" id="IPR013328">
    <property type="entry name" value="6PGD_dom2"/>
</dbReference>
<feature type="binding site" evidence="3">
    <location>
        <position position="273"/>
    </location>
    <ligand>
        <name>NADPH</name>
        <dbReference type="ChEBI" id="CHEBI:57783"/>
    </ligand>
</feature>
<feature type="binding site" evidence="3">
    <location>
        <position position="49"/>
    </location>
    <ligand>
        <name>NADPH</name>
        <dbReference type="ChEBI" id="CHEBI:57783"/>
    </ligand>
</feature>
<feature type="binding site" evidence="5">
    <location>
        <begin position="251"/>
        <end position="252"/>
    </location>
    <ligand>
        <name>substrate</name>
    </ligand>
</feature>
<comment type="subcellular location">
    <subcellularLocation>
        <location evidence="3">Cytoplasm</location>
    </subcellularLocation>
</comment>
<comment type="caution">
    <text evidence="3">Lacks conserved residue(s) required for the propagation of feature annotation.</text>
</comment>